<name>A0A2V3TXA1_9HYPH</name>
<dbReference type="PANTHER" id="PTHR41795:SF1">
    <property type="entry name" value="EXOPOLYSACCHARIDE SYNTHESIS PROTEIN"/>
    <property type="match status" value="1"/>
</dbReference>
<sequence>MSSSTSTSAVLLELAARPDERLTIGELLAALRQQAFAALILVLGLPNCLPMPPPIPLLFGFLLLFVAMQMVVGRSTPWLPKRVLGRSMARADFARAVGRALPTIRKLEHWSRPRLTFFGTPLGIRIVGAVVLVISLALLVAAPIIGQIPLGLAACLVGLGLVERDGLLVIGGTAVGAIGLSLSLGFVVAIISGVTALI</sequence>
<dbReference type="OrthoDB" id="8446803at2"/>
<feature type="transmembrane region" description="Helical" evidence="1">
    <location>
        <begin position="115"/>
        <end position="138"/>
    </location>
</feature>
<dbReference type="Proteomes" id="UP000248021">
    <property type="component" value="Unassembled WGS sequence"/>
</dbReference>
<feature type="transmembrane region" description="Helical" evidence="1">
    <location>
        <begin position="174"/>
        <end position="197"/>
    </location>
</feature>
<dbReference type="PANTHER" id="PTHR41795">
    <property type="entry name" value="EXOPOLYSACCHARIDE SYNTHESIS PROTEIN"/>
    <property type="match status" value="1"/>
</dbReference>
<dbReference type="EMBL" id="QJJK01000014">
    <property type="protein sequence ID" value="PXW53239.1"/>
    <property type="molecule type" value="Genomic_DNA"/>
</dbReference>
<evidence type="ECO:0000313" key="3">
    <source>
        <dbReference type="Proteomes" id="UP000248021"/>
    </source>
</evidence>
<accession>A0A2V3TXA1</accession>
<dbReference type="InterPro" id="IPR010331">
    <property type="entry name" value="ExoD"/>
</dbReference>
<evidence type="ECO:0000313" key="2">
    <source>
        <dbReference type="EMBL" id="PXW53239.1"/>
    </source>
</evidence>
<keyword evidence="1" id="KW-1133">Transmembrane helix</keyword>
<comment type="caution">
    <text evidence="2">The sequence shown here is derived from an EMBL/GenBank/DDBJ whole genome shotgun (WGS) entry which is preliminary data.</text>
</comment>
<keyword evidence="1" id="KW-0472">Membrane</keyword>
<dbReference type="Pfam" id="PF06055">
    <property type="entry name" value="ExoD"/>
    <property type="match status" value="1"/>
</dbReference>
<evidence type="ECO:0008006" key="4">
    <source>
        <dbReference type="Google" id="ProtNLM"/>
    </source>
</evidence>
<keyword evidence="3" id="KW-1185">Reference proteome</keyword>
<dbReference type="AlphaFoldDB" id="A0A2V3TXA1"/>
<gene>
    <name evidence="2" type="ORF">C7450_114115</name>
</gene>
<dbReference type="RefSeq" id="WP_110377764.1">
    <property type="nucleotide sequence ID" value="NZ_CAKNFM010000006.1"/>
</dbReference>
<protein>
    <recommendedName>
        <fullName evidence="4">Exopolysaccharide synthesis protein ExoD</fullName>
    </recommendedName>
</protein>
<keyword evidence="1" id="KW-0812">Transmembrane</keyword>
<organism evidence="2 3">
    <name type="scientific">Chelatococcus asaccharovorans</name>
    <dbReference type="NCBI Taxonomy" id="28210"/>
    <lineage>
        <taxon>Bacteria</taxon>
        <taxon>Pseudomonadati</taxon>
        <taxon>Pseudomonadota</taxon>
        <taxon>Alphaproteobacteria</taxon>
        <taxon>Hyphomicrobiales</taxon>
        <taxon>Chelatococcaceae</taxon>
        <taxon>Chelatococcus</taxon>
    </lineage>
</organism>
<feature type="transmembrane region" description="Helical" evidence="1">
    <location>
        <begin position="55"/>
        <end position="72"/>
    </location>
</feature>
<evidence type="ECO:0000256" key="1">
    <source>
        <dbReference type="SAM" id="Phobius"/>
    </source>
</evidence>
<proteinExistence type="predicted"/>
<reference evidence="2 3" key="1">
    <citation type="submission" date="2018-05" db="EMBL/GenBank/DDBJ databases">
        <title>Genomic Encyclopedia of Type Strains, Phase IV (KMG-IV): sequencing the most valuable type-strain genomes for metagenomic binning, comparative biology and taxonomic classification.</title>
        <authorList>
            <person name="Goeker M."/>
        </authorList>
    </citation>
    <scope>NUCLEOTIDE SEQUENCE [LARGE SCALE GENOMIC DNA]</scope>
    <source>
        <strain evidence="2 3">DSM 6462</strain>
    </source>
</reference>
<dbReference type="PIRSF" id="PIRSF033239">
    <property type="entry name" value="ExoD"/>
    <property type="match status" value="1"/>
</dbReference>